<reference evidence="3" key="2">
    <citation type="submission" date="2021-04" db="EMBL/GenBank/DDBJ databases">
        <authorList>
            <person name="Podell S."/>
        </authorList>
    </citation>
    <scope>NUCLEOTIDE SEQUENCE</scope>
    <source>
        <strain evidence="3">Hildebrandi</strain>
    </source>
</reference>
<feature type="compositionally biased region" description="Low complexity" evidence="1">
    <location>
        <begin position="419"/>
        <end position="429"/>
    </location>
</feature>
<dbReference type="EMBL" id="JAGRRH010000028">
    <property type="protein sequence ID" value="KAG7340018.1"/>
    <property type="molecule type" value="Genomic_DNA"/>
</dbReference>
<feature type="compositionally biased region" description="Basic and acidic residues" evidence="1">
    <location>
        <begin position="593"/>
        <end position="630"/>
    </location>
</feature>
<feature type="compositionally biased region" description="Acidic residues" evidence="1">
    <location>
        <begin position="581"/>
        <end position="592"/>
    </location>
</feature>
<feature type="compositionally biased region" description="Acidic residues" evidence="1">
    <location>
        <begin position="661"/>
        <end position="682"/>
    </location>
</feature>
<feature type="compositionally biased region" description="Polar residues" evidence="1">
    <location>
        <begin position="691"/>
        <end position="703"/>
    </location>
</feature>
<gene>
    <name evidence="3" type="ORF">IV203_006421</name>
</gene>
<organism evidence="3 4">
    <name type="scientific">Nitzschia inconspicua</name>
    <dbReference type="NCBI Taxonomy" id="303405"/>
    <lineage>
        <taxon>Eukaryota</taxon>
        <taxon>Sar</taxon>
        <taxon>Stramenopiles</taxon>
        <taxon>Ochrophyta</taxon>
        <taxon>Bacillariophyta</taxon>
        <taxon>Bacillariophyceae</taxon>
        <taxon>Bacillariophycidae</taxon>
        <taxon>Bacillariales</taxon>
        <taxon>Bacillariaceae</taxon>
        <taxon>Nitzschia</taxon>
    </lineage>
</organism>
<feature type="compositionally biased region" description="Polar residues" evidence="1">
    <location>
        <begin position="922"/>
        <end position="942"/>
    </location>
</feature>
<feature type="compositionally biased region" description="Low complexity" evidence="1">
    <location>
        <begin position="117"/>
        <end position="130"/>
    </location>
</feature>
<accession>A0A9K3PA34</accession>
<keyword evidence="4" id="KW-1185">Reference proteome</keyword>
<feature type="compositionally biased region" description="Polar residues" evidence="1">
    <location>
        <begin position="97"/>
        <end position="107"/>
    </location>
</feature>
<feature type="compositionally biased region" description="Acidic residues" evidence="1">
    <location>
        <begin position="955"/>
        <end position="969"/>
    </location>
</feature>
<dbReference type="Pfam" id="PF00533">
    <property type="entry name" value="BRCT"/>
    <property type="match status" value="1"/>
</dbReference>
<dbReference type="OrthoDB" id="49627at2759"/>
<feature type="compositionally biased region" description="Polar residues" evidence="1">
    <location>
        <begin position="532"/>
        <end position="565"/>
    </location>
</feature>
<feature type="compositionally biased region" description="Acidic residues" evidence="1">
    <location>
        <begin position="498"/>
        <end position="517"/>
    </location>
</feature>
<feature type="region of interest" description="Disordered" evidence="1">
    <location>
        <begin position="400"/>
        <end position="763"/>
    </location>
</feature>
<dbReference type="PROSITE" id="PS50172">
    <property type="entry name" value="BRCT"/>
    <property type="match status" value="1"/>
</dbReference>
<evidence type="ECO:0000313" key="3">
    <source>
        <dbReference type="EMBL" id="KAG7340018.1"/>
    </source>
</evidence>
<feature type="domain" description="BRCT" evidence="2">
    <location>
        <begin position="1119"/>
        <end position="1171"/>
    </location>
</feature>
<dbReference type="InterPro" id="IPR001357">
    <property type="entry name" value="BRCT_dom"/>
</dbReference>
<feature type="compositionally biased region" description="Basic and acidic residues" evidence="1">
    <location>
        <begin position="473"/>
        <end position="485"/>
    </location>
</feature>
<feature type="region of interest" description="Disordered" evidence="1">
    <location>
        <begin position="197"/>
        <end position="225"/>
    </location>
</feature>
<feature type="compositionally biased region" description="Polar residues" evidence="1">
    <location>
        <begin position="996"/>
        <end position="1009"/>
    </location>
</feature>
<feature type="compositionally biased region" description="Low complexity" evidence="1">
    <location>
        <begin position="712"/>
        <end position="721"/>
    </location>
</feature>
<comment type="caution">
    <text evidence="3">The sequence shown here is derived from an EMBL/GenBank/DDBJ whole genome shotgun (WGS) entry which is preliminary data.</text>
</comment>
<feature type="compositionally biased region" description="Basic and acidic residues" evidence="1">
    <location>
        <begin position="641"/>
        <end position="660"/>
    </location>
</feature>
<dbReference type="Proteomes" id="UP000693970">
    <property type="component" value="Unassembled WGS sequence"/>
</dbReference>
<feature type="compositionally biased region" description="Acidic residues" evidence="1">
    <location>
        <begin position="40"/>
        <end position="58"/>
    </location>
</feature>
<dbReference type="SMART" id="SM00292">
    <property type="entry name" value="BRCT"/>
    <property type="match status" value="2"/>
</dbReference>
<sequence length="1336" mass="149403">MWKHELILCRMDKDHDVMSNNEKTTTTTTKKKKKRKVINEEDEDDDDDDDDDDDEEEKLELAQGENWLKLRIITSSSILQTQEDEEEEEEEEEQEEASLTQVSQRATQDPPPPTAATTTTKNTTTNSNMNINMNMNTNRPYLHTSILSIRNIGSMMGPEHHDYASPLQDCYICLDVVDCGGSLLTYRKKKENTTATTNDNIDIQQQEEDQQQQQQQAEDEEDTINTLDTDSILTIKDMRWPSKANDEYCNHGIIIQDNDNDINDINNTETTCIGIYRKHQDRFRLSGGDDTITINGWMCLKRRRLTILYPGDRICTDLQVVNLLCNKKNRSIHNNYNNNNDTVTPPVTSSYIKQYTLNGVILEYRPRYVATTAEYSQSQTQTTTQQQQQQQQIVFSQLSMSQLSQTQDEGEEQEEDRTQQQQSIQQQRQQNDEEQTILHPSLDTQQQQPQSQFHDENDGGKTITGTSVVPTADRQHPNDGDDHVDATTADDAIQNTNDVDDDDEREEEEEKEDQIEDQVEKDGPASEDDRSVASNDSDMTAPMSQLKQPQPSTMVGRTIPSSFHAFSNDDDTDDERTALDDIPEHDDDDEEEQKERMNVRQAVEKKQSSLLLDSKDDGTTKNDSTADREVLLTQPNDGDDDAKNNNKAVREPSNLHHHDGDDDDDNDDDDATELGCCDEEMEASPVDDGTPTRSKTYRTASTGRSHHATEESSVLLLSSSSPHKLYTQPSQENMETEQNATVNTDTGPPPSTPKVRRIETGTVTSPNLLLQDYDDKVPEDGPTVNALLPGIEDTVTLTTEASQRSAIPTGIRAETNIRSNKEKNQSMLVDGTNSILKELEFIDNTRDGQDPTGDKKFTVTDHTRDGQDPKISDKKKSPSKMSATDARTAKGLENIDNTHDDEDITDPEEEIQPNKDGLDVITITSTKQAGNSSVIDSQSNAASPGAKKDSSSNPNDDEPSTPQNEEPEDTVDRVSSRRRRKSQRTRASKVQEEHTTPTQNPVQSTGSSTRRGKRKASSPQDQGIVSNRKSRRTSINTTTTTENEGIRHETMLTYARHRYNQIFQSALDTGVVTIAVSSLSKSDVTILDYLLSKKVFMGGIKLKLSDDVDTDTTVCVVPHVVSNNKSRNVQATIRSKKAMKASLLGIPIVTPDWLQLCKKHGKIILPESFIQTLPTKSDAIEVNGDANFGVTRLAAEWKIRPDTPRLPFSNTFVYLCGNFKMPRNDLTDLLEEGCASMLLTPNATSSKLMELMNDTTTETSSSSKPLVAIVCGDSRVSFTKSLEQDINTAAVDTTLEVVVVGWQWVLESITCGKAMPASLFPPVAKKELWELCLGHI</sequence>
<protein>
    <submittedName>
        <fullName evidence="3">BRCA1 C Terminus BRCT domain containing protein</fullName>
    </submittedName>
</protein>
<feature type="compositionally biased region" description="Basic residues" evidence="1">
    <location>
        <begin position="976"/>
        <end position="987"/>
    </location>
</feature>
<dbReference type="CDD" id="cd00027">
    <property type="entry name" value="BRCT"/>
    <property type="match status" value="1"/>
</dbReference>
<feature type="compositionally biased region" description="Polar residues" evidence="1">
    <location>
        <begin position="727"/>
        <end position="746"/>
    </location>
</feature>
<feature type="compositionally biased region" description="Low complexity" evidence="1">
    <location>
        <begin position="1033"/>
        <end position="1043"/>
    </location>
</feature>
<feature type="compositionally biased region" description="Basic and acidic residues" evidence="1">
    <location>
        <begin position="518"/>
        <end position="531"/>
    </location>
</feature>
<feature type="compositionally biased region" description="Acidic residues" evidence="1">
    <location>
        <begin position="899"/>
        <end position="911"/>
    </location>
</feature>
<reference evidence="3" key="1">
    <citation type="journal article" date="2021" name="Sci. Rep.">
        <title>Diploid genomic architecture of Nitzschia inconspicua, an elite biomass production diatom.</title>
        <authorList>
            <person name="Oliver A."/>
            <person name="Podell S."/>
            <person name="Pinowska A."/>
            <person name="Traller J.C."/>
            <person name="Smith S.R."/>
            <person name="McClure R."/>
            <person name="Beliaev A."/>
            <person name="Bohutskyi P."/>
            <person name="Hill E.A."/>
            <person name="Rabines A."/>
            <person name="Zheng H."/>
            <person name="Allen L.Z."/>
            <person name="Kuo A."/>
            <person name="Grigoriev I.V."/>
            <person name="Allen A.E."/>
            <person name="Hazlebeck D."/>
            <person name="Allen E.E."/>
        </authorList>
    </citation>
    <scope>NUCLEOTIDE SEQUENCE</scope>
    <source>
        <strain evidence="3">Hildebrandi</strain>
    </source>
</reference>
<name>A0A9K3PA34_9STRA</name>
<proteinExistence type="predicted"/>
<evidence type="ECO:0000256" key="1">
    <source>
        <dbReference type="SAM" id="MobiDB-lite"/>
    </source>
</evidence>
<feature type="region of interest" description="Disordered" evidence="1">
    <location>
        <begin position="842"/>
        <end position="1043"/>
    </location>
</feature>
<feature type="compositionally biased region" description="Acidic residues" evidence="1">
    <location>
        <begin position="82"/>
        <end position="96"/>
    </location>
</feature>
<feature type="region of interest" description="Disordered" evidence="1">
    <location>
        <begin position="13"/>
        <end position="61"/>
    </location>
</feature>
<evidence type="ECO:0000313" key="4">
    <source>
        <dbReference type="Proteomes" id="UP000693970"/>
    </source>
</evidence>
<feature type="compositionally biased region" description="Basic and acidic residues" evidence="1">
    <location>
        <begin position="842"/>
        <end position="876"/>
    </location>
</feature>
<evidence type="ECO:0000259" key="2">
    <source>
        <dbReference type="PROSITE" id="PS50172"/>
    </source>
</evidence>
<feature type="region of interest" description="Disordered" evidence="1">
    <location>
        <begin position="79"/>
        <end position="130"/>
    </location>
</feature>